<sequence>MESAGEYDYIIIGGGTAGCVLANRLTRRRETTVLLIEAGGRDDYVWIHIPVGYLHCIGNPRTDWLYKTEADAGLNGRSLIYPRGKVLGGSSSINGMIYMRGQSQDYERWADLTGDAGWAWDKVLPLFKKSEDYHGGASELHGSGGEWRVEKQRLSWALLDAFRDAAEQTGIRKIDDFNGGDNAGCNYFDVNQKRGIRWNTAKAFLKPAARRENLTIMTGCHVERLIVEHTEQGKVCRGVEFTGGGTAFSATAVRETVLTAGAVGSPQILQLSGIGPAAVLRDAGVAVQVDSPGVGDNLQDHLQLRMIYKVSNARTLNTTAASWFGKMKIGIEYALRQSGPMSMAPSQLGAFARSDPGQATPDLQYHVQPLSLEKFGDPLHPFPAFTASVCNLRPTSRGHVRIASSDSYAAPKITPNYLSTEQDRKTAAAALSLTRKIVAAPALARYAPEEFKPGIAFRTDEELAEAAGQIGTTIFHPVGTCKMGRAGDPMAVVDSELRVNGVQKLRVVDASVMPLITSGNTNSPTIMIAERAAELIAQAARSAP</sequence>
<protein>
    <submittedName>
        <fullName evidence="9">Choline dehydrogenase</fullName>
    </submittedName>
</protein>
<dbReference type="SUPFAM" id="SSF54373">
    <property type="entry name" value="FAD-linked reductases, C-terminal domain"/>
    <property type="match status" value="1"/>
</dbReference>
<evidence type="ECO:0000256" key="3">
    <source>
        <dbReference type="ARBA" id="ARBA00022630"/>
    </source>
</evidence>
<feature type="domain" description="Glucose-methanol-choline oxidoreductase N-terminal" evidence="7">
    <location>
        <begin position="84"/>
        <end position="107"/>
    </location>
</feature>
<gene>
    <name evidence="9" type="ORF">EJB06_08105</name>
</gene>
<dbReference type="Proteomes" id="UP000278085">
    <property type="component" value="Unassembled WGS sequence"/>
</dbReference>
<evidence type="ECO:0000256" key="2">
    <source>
        <dbReference type="ARBA" id="ARBA00010790"/>
    </source>
</evidence>
<evidence type="ECO:0000256" key="1">
    <source>
        <dbReference type="ARBA" id="ARBA00001974"/>
    </source>
</evidence>
<dbReference type="Gene3D" id="3.30.560.10">
    <property type="entry name" value="Glucose Oxidase, domain 3"/>
    <property type="match status" value="1"/>
</dbReference>
<feature type="domain" description="Glucose-methanol-choline oxidoreductase N-terminal" evidence="8">
    <location>
        <begin position="261"/>
        <end position="275"/>
    </location>
</feature>
<dbReference type="PANTHER" id="PTHR11552:SF147">
    <property type="entry name" value="CHOLINE DEHYDROGENASE, MITOCHONDRIAL"/>
    <property type="match status" value="1"/>
</dbReference>
<dbReference type="SUPFAM" id="SSF51905">
    <property type="entry name" value="FAD/NAD(P)-binding domain"/>
    <property type="match status" value="1"/>
</dbReference>
<dbReference type="RefSeq" id="WP_126073522.1">
    <property type="nucleotide sequence ID" value="NZ_CP051166.1"/>
</dbReference>
<dbReference type="GO" id="GO:0016614">
    <property type="term" value="F:oxidoreductase activity, acting on CH-OH group of donors"/>
    <property type="evidence" value="ECO:0007669"/>
    <property type="project" value="InterPro"/>
</dbReference>
<accession>A0A430HNN8</accession>
<dbReference type="InterPro" id="IPR012132">
    <property type="entry name" value="GMC_OxRdtase"/>
</dbReference>
<dbReference type="InterPro" id="IPR007867">
    <property type="entry name" value="GMC_OxRtase_C"/>
</dbReference>
<keyword evidence="10" id="KW-1185">Reference proteome</keyword>
<evidence type="ECO:0000313" key="9">
    <source>
        <dbReference type="EMBL" id="RSZ59148.1"/>
    </source>
</evidence>
<reference evidence="9 10" key="1">
    <citation type="submission" date="2018-12" db="EMBL/GenBank/DDBJ databases">
        <authorList>
            <person name="Yang E."/>
        </authorList>
    </citation>
    <scope>NUCLEOTIDE SEQUENCE [LARGE SCALE GENOMIC DNA]</scope>
    <source>
        <strain evidence="9 10">SOD</strain>
    </source>
</reference>
<comment type="similarity">
    <text evidence="2 6">Belongs to the GMC oxidoreductase family.</text>
</comment>
<evidence type="ECO:0000256" key="5">
    <source>
        <dbReference type="PIRSR" id="PIRSR000137-2"/>
    </source>
</evidence>
<evidence type="ECO:0000259" key="7">
    <source>
        <dbReference type="PROSITE" id="PS00623"/>
    </source>
</evidence>
<dbReference type="PIRSF" id="PIRSF000137">
    <property type="entry name" value="Alcohol_oxidase"/>
    <property type="match status" value="1"/>
</dbReference>
<evidence type="ECO:0000256" key="6">
    <source>
        <dbReference type="RuleBase" id="RU003968"/>
    </source>
</evidence>
<organism evidence="9 10">
    <name type="scientific">Massilia atriviolacea</name>
    <dbReference type="NCBI Taxonomy" id="2495579"/>
    <lineage>
        <taxon>Bacteria</taxon>
        <taxon>Pseudomonadati</taxon>
        <taxon>Pseudomonadota</taxon>
        <taxon>Betaproteobacteria</taxon>
        <taxon>Burkholderiales</taxon>
        <taxon>Oxalobacteraceae</taxon>
        <taxon>Telluria group</taxon>
        <taxon>Massilia</taxon>
    </lineage>
</organism>
<dbReference type="PROSITE" id="PS00624">
    <property type="entry name" value="GMC_OXRED_2"/>
    <property type="match status" value="1"/>
</dbReference>
<dbReference type="AlphaFoldDB" id="A0A430HNN8"/>
<dbReference type="Pfam" id="PF05199">
    <property type="entry name" value="GMC_oxred_C"/>
    <property type="match status" value="1"/>
</dbReference>
<dbReference type="OrthoDB" id="9785276at2"/>
<comment type="cofactor">
    <cofactor evidence="1 5">
        <name>FAD</name>
        <dbReference type="ChEBI" id="CHEBI:57692"/>
    </cofactor>
</comment>
<dbReference type="EMBL" id="RXLQ01000004">
    <property type="protein sequence ID" value="RSZ59148.1"/>
    <property type="molecule type" value="Genomic_DNA"/>
</dbReference>
<dbReference type="Gene3D" id="3.50.50.60">
    <property type="entry name" value="FAD/NAD(P)-binding domain"/>
    <property type="match status" value="1"/>
</dbReference>
<feature type="binding site" evidence="5">
    <location>
        <position position="222"/>
    </location>
    <ligand>
        <name>FAD</name>
        <dbReference type="ChEBI" id="CHEBI:57692"/>
    </ligand>
</feature>
<dbReference type="Pfam" id="PF00732">
    <property type="entry name" value="GMC_oxred_N"/>
    <property type="match status" value="1"/>
</dbReference>
<dbReference type="InterPro" id="IPR000172">
    <property type="entry name" value="GMC_OxRdtase_N"/>
</dbReference>
<comment type="caution">
    <text evidence="9">The sequence shown here is derived from an EMBL/GenBank/DDBJ whole genome shotgun (WGS) entry which is preliminary data.</text>
</comment>
<evidence type="ECO:0000256" key="4">
    <source>
        <dbReference type="ARBA" id="ARBA00022827"/>
    </source>
</evidence>
<dbReference type="PANTHER" id="PTHR11552">
    <property type="entry name" value="GLUCOSE-METHANOL-CHOLINE GMC OXIDOREDUCTASE"/>
    <property type="match status" value="1"/>
</dbReference>
<feature type="binding site" evidence="5">
    <location>
        <position position="86"/>
    </location>
    <ligand>
        <name>FAD</name>
        <dbReference type="ChEBI" id="CHEBI:57692"/>
    </ligand>
</feature>
<evidence type="ECO:0000259" key="8">
    <source>
        <dbReference type="PROSITE" id="PS00624"/>
    </source>
</evidence>
<proteinExistence type="inferred from homology"/>
<name>A0A430HNN8_9BURK</name>
<keyword evidence="3 6" id="KW-0285">Flavoprotein</keyword>
<keyword evidence="4 5" id="KW-0274">FAD</keyword>
<dbReference type="PROSITE" id="PS00623">
    <property type="entry name" value="GMC_OXRED_1"/>
    <property type="match status" value="1"/>
</dbReference>
<dbReference type="InterPro" id="IPR036188">
    <property type="entry name" value="FAD/NAD-bd_sf"/>
</dbReference>
<evidence type="ECO:0000313" key="10">
    <source>
        <dbReference type="Proteomes" id="UP000278085"/>
    </source>
</evidence>
<dbReference type="GO" id="GO:0050660">
    <property type="term" value="F:flavin adenine dinucleotide binding"/>
    <property type="evidence" value="ECO:0007669"/>
    <property type="project" value="InterPro"/>
</dbReference>